<dbReference type="PROSITE" id="PS00107">
    <property type="entry name" value="PROTEIN_KINASE_ATP"/>
    <property type="match status" value="1"/>
</dbReference>
<evidence type="ECO:0000256" key="9">
    <source>
        <dbReference type="ARBA" id="ARBA00022723"/>
    </source>
</evidence>
<keyword evidence="8" id="KW-0808">Transferase</keyword>
<proteinExistence type="inferred from homology"/>
<dbReference type="PROSITE" id="PS00108">
    <property type="entry name" value="PROTEIN_KINASE_ST"/>
    <property type="match status" value="1"/>
</dbReference>
<evidence type="ECO:0000256" key="7">
    <source>
        <dbReference type="ARBA" id="ARBA00022553"/>
    </source>
</evidence>
<evidence type="ECO:0000256" key="8">
    <source>
        <dbReference type="ARBA" id="ARBA00022679"/>
    </source>
</evidence>
<evidence type="ECO:0000256" key="16">
    <source>
        <dbReference type="PROSITE-ProRule" id="PRU10141"/>
    </source>
</evidence>
<dbReference type="PROSITE" id="PS50011">
    <property type="entry name" value="PROTEIN_KINASE_DOM"/>
    <property type="match status" value="1"/>
</dbReference>
<evidence type="ECO:0000256" key="3">
    <source>
        <dbReference type="ARBA" id="ARBA00010886"/>
    </source>
</evidence>
<evidence type="ECO:0000256" key="12">
    <source>
        <dbReference type="ARBA" id="ARBA00022777"/>
    </source>
</evidence>
<keyword evidence="20" id="KW-1185">Reference proteome</keyword>
<feature type="domain" description="Protein kinase" evidence="18">
    <location>
        <begin position="4"/>
        <end position="258"/>
    </location>
</feature>
<feature type="repeat" description="RCC1" evidence="15">
    <location>
        <begin position="583"/>
        <end position="635"/>
    </location>
</feature>
<dbReference type="Proteomes" id="UP001642483">
    <property type="component" value="Unassembled WGS sequence"/>
</dbReference>
<dbReference type="InterPro" id="IPR058923">
    <property type="entry name" value="RCC1-like_dom"/>
</dbReference>
<dbReference type="InterPro" id="IPR000408">
    <property type="entry name" value="Reg_chr_condens"/>
</dbReference>
<evidence type="ECO:0000313" key="19">
    <source>
        <dbReference type="EMBL" id="CAK8692248.1"/>
    </source>
</evidence>
<keyword evidence="7" id="KW-0597">Phosphoprotein</keyword>
<evidence type="ECO:0000256" key="14">
    <source>
        <dbReference type="ARBA" id="ARBA00022842"/>
    </source>
</evidence>
<reference evidence="19 20" key="1">
    <citation type="submission" date="2024-02" db="EMBL/GenBank/DDBJ databases">
        <authorList>
            <person name="Daric V."/>
            <person name="Darras S."/>
        </authorList>
    </citation>
    <scope>NUCLEOTIDE SEQUENCE [LARGE SCALE GENOMIC DNA]</scope>
</reference>
<evidence type="ECO:0000256" key="5">
    <source>
        <dbReference type="ARBA" id="ARBA00022490"/>
    </source>
</evidence>
<keyword evidence="13 16" id="KW-0067">ATP-binding</keyword>
<dbReference type="InterPro" id="IPR051997">
    <property type="entry name" value="STK_NEK"/>
</dbReference>
<dbReference type="PRINTS" id="PR00109">
    <property type="entry name" value="TYRKINASE"/>
</dbReference>
<dbReference type="SMART" id="SM00220">
    <property type="entry name" value="S_TKc"/>
    <property type="match status" value="1"/>
</dbReference>
<dbReference type="PRINTS" id="PR00633">
    <property type="entry name" value="RCCNDNSATION"/>
</dbReference>
<feature type="binding site" evidence="16">
    <location>
        <position position="33"/>
    </location>
    <ligand>
        <name>ATP</name>
        <dbReference type="ChEBI" id="CHEBI:30616"/>
    </ligand>
</feature>
<keyword evidence="9" id="KW-0479">Metal-binding</keyword>
<dbReference type="InterPro" id="IPR008271">
    <property type="entry name" value="Ser/Thr_kinase_AS"/>
</dbReference>
<evidence type="ECO:0000256" key="11">
    <source>
        <dbReference type="ARBA" id="ARBA00022741"/>
    </source>
</evidence>
<keyword evidence="10" id="KW-0677">Repeat</keyword>
<dbReference type="SUPFAM" id="SSF56112">
    <property type="entry name" value="Protein kinase-like (PK-like)"/>
    <property type="match status" value="1"/>
</dbReference>
<evidence type="ECO:0000313" key="20">
    <source>
        <dbReference type="Proteomes" id="UP001642483"/>
    </source>
</evidence>
<comment type="subcellular location">
    <subcellularLocation>
        <location evidence="2">Cytoplasm</location>
    </subcellularLocation>
</comment>
<dbReference type="EMBL" id="CAWYQH010000130">
    <property type="protein sequence ID" value="CAK8692248.1"/>
    <property type="molecule type" value="Genomic_DNA"/>
</dbReference>
<organism evidence="19 20">
    <name type="scientific">Clavelina lepadiformis</name>
    <name type="common">Light-bulb sea squirt</name>
    <name type="synonym">Ascidia lepadiformis</name>
    <dbReference type="NCBI Taxonomy" id="159417"/>
    <lineage>
        <taxon>Eukaryota</taxon>
        <taxon>Metazoa</taxon>
        <taxon>Chordata</taxon>
        <taxon>Tunicata</taxon>
        <taxon>Ascidiacea</taxon>
        <taxon>Aplousobranchia</taxon>
        <taxon>Clavelinidae</taxon>
        <taxon>Clavelina</taxon>
    </lineage>
</organism>
<name>A0ABP0GLI7_CLALP</name>
<keyword evidence="11 16" id="KW-0547">Nucleotide-binding</keyword>
<dbReference type="Pfam" id="PF00069">
    <property type="entry name" value="Pkinase"/>
    <property type="match status" value="1"/>
</dbReference>
<feature type="repeat" description="RCC1" evidence="15">
    <location>
        <begin position="468"/>
        <end position="519"/>
    </location>
</feature>
<comment type="caution">
    <text evidence="19">The sequence shown here is derived from an EMBL/GenBank/DDBJ whole genome shotgun (WGS) entry which is preliminary data.</text>
</comment>
<keyword evidence="6" id="KW-0723">Serine/threonine-protein kinase</keyword>
<dbReference type="EC" id="2.7.11.1" evidence="4"/>
<comment type="cofactor">
    <cofactor evidence="1">
        <name>Mg(2+)</name>
        <dbReference type="ChEBI" id="CHEBI:18420"/>
    </cofactor>
</comment>
<keyword evidence="12" id="KW-0418">Kinase</keyword>
<evidence type="ECO:0000256" key="4">
    <source>
        <dbReference type="ARBA" id="ARBA00012513"/>
    </source>
</evidence>
<dbReference type="InterPro" id="IPR011009">
    <property type="entry name" value="Kinase-like_dom_sf"/>
</dbReference>
<protein>
    <recommendedName>
        <fullName evidence="4">non-specific serine/threonine protein kinase</fullName>
        <ecNumber evidence="4">2.7.11.1</ecNumber>
    </recommendedName>
</protein>
<evidence type="ECO:0000256" key="17">
    <source>
        <dbReference type="SAM" id="MobiDB-lite"/>
    </source>
</evidence>
<dbReference type="Gene3D" id="2.130.10.30">
    <property type="entry name" value="Regulator of chromosome condensation 1/beta-lactamase-inhibitor protein II"/>
    <property type="match status" value="2"/>
</dbReference>
<dbReference type="SUPFAM" id="SSF50985">
    <property type="entry name" value="RCC1/BLIP-II"/>
    <property type="match status" value="1"/>
</dbReference>
<evidence type="ECO:0000256" key="15">
    <source>
        <dbReference type="PROSITE-ProRule" id="PRU00235"/>
    </source>
</evidence>
<feature type="repeat" description="RCC1" evidence="15">
    <location>
        <begin position="360"/>
        <end position="415"/>
    </location>
</feature>
<dbReference type="Gene3D" id="1.10.510.10">
    <property type="entry name" value="Transferase(Phosphotransferase) domain 1"/>
    <property type="match status" value="1"/>
</dbReference>
<feature type="compositionally biased region" description="Basic and acidic residues" evidence="17">
    <location>
        <begin position="699"/>
        <end position="720"/>
    </location>
</feature>
<evidence type="ECO:0000256" key="6">
    <source>
        <dbReference type="ARBA" id="ARBA00022527"/>
    </source>
</evidence>
<evidence type="ECO:0000256" key="1">
    <source>
        <dbReference type="ARBA" id="ARBA00001946"/>
    </source>
</evidence>
<dbReference type="InterPro" id="IPR017441">
    <property type="entry name" value="Protein_kinase_ATP_BS"/>
</dbReference>
<keyword evidence="5" id="KW-0963">Cytoplasm</keyword>
<accession>A0ABP0GLI7</accession>
<comment type="similarity">
    <text evidence="3">Belongs to the protein kinase superfamily. NEK Ser/Thr protein kinase family. NIMA subfamily.</text>
</comment>
<feature type="repeat" description="RCC1" evidence="15">
    <location>
        <begin position="636"/>
        <end position="692"/>
    </location>
</feature>
<dbReference type="PANTHER" id="PTHR44535">
    <property type="entry name" value="PROTEIN CBG16200"/>
    <property type="match status" value="1"/>
</dbReference>
<evidence type="ECO:0000256" key="10">
    <source>
        <dbReference type="ARBA" id="ARBA00022737"/>
    </source>
</evidence>
<evidence type="ECO:0000259" key="18">
    <source>
        <dbReference type="PROSITE" id="PS50011"/>
    </source>
</evidence>
<dbReference type="InterPro" id="IPR009091">
    <property type="entry name" value="RCC1/BLIP-II"/>
</dbReference>
<feature type="repeat" description="RCC1" evidence="15">
    <location>
        <begin position="416"/>
        <end position="467"/>
    </location>
</feature>
<sequence>MEKYKKIKVIGKGAFGTVHLTRRELDKKLLILKEISMEEMTAEERGSALNEVQILKRLSHPNIIQYYENFLDGNNLVIAMEYAQGGTLHDYLKSQKGPLKEQIVLNLFIQIVVALHHIHSKNVLHRDLKTQNILLDRKCRVCKVSDFGISKVLNTKTKAFSVVGTPCYISPELCKGKPYNQKSDIWALGCMLYELMTLRRAFEAQNLPALVMKIVRAQYDKDLPKIYSVSLTKLLISMLDLEPSKRPSVDDIMAESFIVCTLVDLYLNIGAVEVKKAKTSSSLAPSVVKGHPVVAGNLHHTSSTMSVESFSTNKNPKYFCVYCWGGGISLPIKLPLPNLGTQVTQAAVSRTKKACVTENGRLVMWEANSGTTLPGAFGDSQNIPSFTPRYMEGQSGVNIKQVVCGDLHTACLTDRGILMTFGSGSNGCLGHGSFQDMDRPTIVESLLGFELTQIACGSYHMLAVSSDGDVFAWGRGENGRLGLSEQGKQPTPTQVPLPEQIEPCCVYCGTDCSMILTKSQMLLASGSNHHNRLGLDVIHDGSLMKQCDGSNCFIPVRSEPLSFGNIKIVSIGMQHSAVINDNGELYTFGNNSSGQVGSESSNSKPPARIPHHVELAGVFESVSCGGTYTVACTKDGKIYSWGKASRGQLGRTSSASLVTSDPQEVTPHDLPKEMKVVSLSTSHGNTILVVSGTEPGTENEFRDSWDTNTWREEGKKPSPR</sequence>
<dbReference type="PANTHER" id="PTHR44535:SF4">
    <property type="entry name" value="SERINE_THREONINE-PROTEIN KINASE NEK8"/>
    <property type="match status" value="1"/>
</dbReference>
<dbReference type="PROSITE" id="PS50012">
    <property type="entry name" value="RCC1_3"/>
    <property type="match status" value="5"/>
</dbReference>
<dbReference type="Pfam" id="PF25390">
    <property type="entry name" value="WD40_RLD"/>
    <property type="match status" value="1"/>
</dbReference>
<dbReference type="InterPro" id="IPR000719">
    <property type="entry name" value="Prot_kinase_dom"/>
</dbReference>
<dbReference type="Gene3D" id="3.30.200.20">
    <property type="entry name" value="Phosphorylase Kinase, domain 1"/>
    <property type="match status" value="1"/>
</dbReference>
<evidence type="ECO:0000256" key="13">
    <source>
        <dbReference type="ARBA" id="ARBA00022840"/>
    </source>
</evidence>
<gene>
    <name evidence="19" type="ORF">CVLEPA_LOCUS24974</name>
</gene>
<keyword evidence="14" id="KW-0460">Magnesium</keyword>
<evidence type="ECO:0000256" key="2">
    <source>
        <dbReference type="ARBA" id="ARBA00004496"/>
    </source>
</evidence>
<dbReference type="InterPro" id="IPR001245">
    <property type="entry name" value="Ser-Thr/Tyr_kinase_cat_dom"/>
</dbReference>
<feature type="region of interest" description="Disordered" evidence="17">
    <location>
        <begin position="688"/>
        <end position="720"/>
    </location>
</feature>